<reference evidence="4" key="2">
    <citation type="journal article" date="2023" name="Plants (Basel)">
        <title>Annotation of the Turnera subulata (Passifloraceae) Draft Genome Reveals the S-Locus Evolved after the Divergence of Turneroideae from Passifloroideae in a Stepwise Manner.</title>
        <authorList>
            <person name="Henning P.M."/>
            <person name="Roalson E.H."/>
            <person name="Mir W."/>
            <person name="McCubbin A.G."/>
            <person name="Shore J.S."/>
        </authorList>
    </citation>
    <scope>NUCLEOTIDE SEQUENCE</scope>
    <source>
        <strain evidence="4">F60SS</strain>
    </source>
</reference>
<dbReference type="OrthoDB" id="1600564at2759"/>
<organism evidence="4 5">
    <name type="scientific">Turnera subulata</name>
    <dbReference type="NCBI Taxonomy" id="218843"/>
    <lineage>
        <taxon>Eukaryota</taxon>
        <taxon>Viridiplantae</taxon>
        <taxon>Streptophyta</taxon>
        <taxon>Embryophyta</taxon>
        <taxon>Tracheophyta</taxon>
        <taxon>Spermatophyta</taxon>
        <taxon>Magnoliopsida</taxon>
        <taxon>eudicotyledons</taxon>
        <taxon>Gunneridae</taxon>
        <taxon>Pentapetalae</taxon>
        <taxon>rosids</taxon>
        <taxon>fabids</taxon>
        <taxon>Malpighiales</taxon>
        <taxon>Passifloraceae</taxon>
        <taxon>Turnera</taxon>
    </lineage>
</organism>
<comment type="caution">
    <text evidence="4">The sequence shown here is derived from an EMBL/GenBank/DDBJ whole genome shotgun (WGS) entry which is preliminary data.</text>
</comment>
<dbReference type="Proteomes" id="UP001141552">
    <property type="component" value="Unassembled WGS sequence"/>
</dbReference>
<evidence type="ECO:0008006" key="6">
    <source>
        <dbReference type="Google" id="ProtNLM"/>
    </source>
</evidence>
<evidence type="ECO:0000313" key="5">
    <source>
        <dbReference type="Proteomes" id="UP001141552"/>
    </source>
</evidence>
<evidence type="ECO:0000256" key="3">
    <source>
        <dbReference type="SAM" id="SignalP"/>
    </source>
</evidence>
<dbReference type="GO" id="GO:0016788">
    <property type="term" value="F:hydrolase activity, acting on ester bonds"/>
    <property type="evidence" value="ECO:0007669"/>
    <property type="project" value="InterPro"/>
</dbReference>
<dbReference type="PANTHER" id="PTHR22835:SF292">
    <property type="entry name" value="ESTERASE-LIKE ISOFORM X1"/>
    <property type="match status" value="1"/>
</dbReference>
<dbReference type="EMBL" id="JAKUCV010001550">
    <property type="protein sequence ID" value="KAJ4845873.1"/>
    <property type="molecule type" value="Genomic_DNA"/>
</dbReference>
<accession>A0A9Q0G9Y1</accession>
<name>A0A9Q0G9Y1_9ROSI</name>
<dbReference type="Pfam" id="PF00657">
    <property type="entry name" value="Lipase_GDSL"/>
    <property type="match status" value="1"/>
</dbReference>
<proteinExistence type="inferred from homology"/>
<gene>
    <name evidence="4" type="ORF">Tsubulata_038405</name>
</gene>
<dbReference type="InterPro" id="IPR001087">
    <property type="entry name" value="GDSL"/>
</dbReference>
<comment type="similarity">
    <text evidence="1">Belongs to the 'GDSL' lipolytic enzyme family.</text>
</comment>
<evidence type="ECO:0000313" key="4">
    <source>
        <dbReference type="EMBL" id="KAJ4845873.1"/>
    </source>
</evidence>
<keyword evidence="5" id="KW-1185">Reference proteome</keyword>
<evidence type="ECO:0000256" key="2">
    <source>
        <dbReference type="ARBA" id="ARBA00023180"/>
    </source>
</evidence>
<feature type="chain" id="PRO_5040506984" description="Alpha-L-fucosidase" evidence="3">
    <location>
        <begin position="31"/>
        <end position="293"/>
    </location>
</feature>
<dbReference type="AlphaFoldDB" id="A0A9Q0G9Y1"/>
<keyword evidence="2" id="KW-0325">Glycoprotein</keyword>
<dbReference type="Gene3D" id="3.40.50.1110">
    <property type="entry name" value="SGNH hydrolase"/>
    <property type="match status" value="1"/>
</dbReference>
<keyword evidence="3" id="KW-0732">Signal</keyword>
<protein>
    <recommendedName>
        <fullName evidence="6">Alpha-L-fucosidase</fullName>
    </recommendedName>
</protein>
<reference evidence="4" key="1">
    <citation type="submission" date="2022-02" db="EMBL/GenBank/DDBJ databases">
        <authorList>
            <person name="Henning P.M."/>
            <person name="McCubbin A.G."/>
            <person name="Shore J.S."/>
        </authorList>
    </citation>
    <scope>NUCLEOTIDE SEQUENCE</scope>
    <source>
        <strain evidence="4">F60SS</strain>
        <tissue evidence="4">Leaves</tissue>
    </source>
</reference>
<sequence length="293" mass="32578">MEFPACTNVSFVPLFLVLVSCSTILNPIFAATTCSFPPIFNMGDSNSDTGSMSAAFTAFNLPNGETYFQTPSGRYSDGRFLIDFMARSLDLPYLSAYLDSLGANFSHGANFAASSATIRLPQKVIPAEGGWSPFYLPVQYEQFKQFKIRAQKIREQGGIFAELMPKKEYFGQALYTFDIGQNDLSTLLVDNTPFDEVTATIPDIIYQFTGHVKKMYELGGRSFWIHNTGPIGCLSFTLTHFPSARKDVAGCALAYKDAVLQLRKDLPLAALTYVDVYSVKYSLFRYPSRNSNN</sequence>
<feature type="signal peptide" evidence="3">
    <location>
        <begin position="1"/>
        <end position="30"/>
    </location>
</feature>
<evidence type="ECO:0000256" key="1">
    <source>
        <dbReference type="ARBA" id="ARBA00008668"/>
    </source>
</evidence>
<dbReference type="PANTHER" id="PTHR22835">
    <property type="entry name" value="ZINC FINGER FYVE DOMAIN CONTAINING PROTEIN"/>
    <property type="match status" value="1"/>
</dbReference>
<dbReference type="InterPro" id="IPR036514">
    <property type="entry name" value="SGNH_hydro_sf"/>
</dbReference>